<name>A0A1D8ARC6_9BACT</name>
<dbReference type="EMBL" id="CP016094">
    <property type="protein sequence ID" value="AOS43436.1"/>
    <property type="molecule type" value="Genomic_DNA"/>
</dbReference>
<feature type="transmembrane region" description="Helical" evidence="2">
    <location>
        <begin position="265"/>
        <end position="286"/>
    </location>
</feature>
<feature type="transmembrane region" description="Helical" evidence="2">
    <location>
        <begin position="231"/>
        <end position="259"/>
    </location>
</feature>
<proteinExistence type="predicted"/>
<keyword evidence="2" id="KW-0472">Membrane</keyword>
<dbReference type="OrthoDB" id="9824236at2"/>
<protein>
    <submittedName>
        <fullName evidence="3">Uncharacterized protein</fullName>
    </submittedName>
</protein>
<evidence type="ECO:0000313" key="4">
    <source>
        <dbReference type="Proteomes" id="UP000095228"/>
    </source>
</evidence>
<evidence type="ECO:0000256" key="2">
    <source>
        <dbReference type="SAM" id="Phobius"/>
    </source>
</evidence>
<dbReference type="Proteomes" id="UP000095228">
    <property type="component" value="Chromosome"/>
</dbReference>
<feature type="transmembrane region" description="Helical" evidence="2">
    <location>
        <begin position="28"/>
        <end position="51"/>
    </location>
</feature>
<organism evidence="3 4">
    <name type="scientific">Lacunisphaera limnophila</name>
    <dbReference type="NCBI Taxonomy" id="1838286"/>
    <lineage>
        <taxon>Bacteria</taxon>
        <taxon>Pseudomonadati</taxon>
        <taxon>Verrucomicrobiota</taxon>
        <taxon>Opitutia</taxon>
        <taxon>Opitutales</taxon>
        <taxon>Opitutaceae</taxon>
        <taxon>Lacunisphaera</taxon>
    </lineage>
</organism>
<feature type="transmembrane region" description="Helical" evidence="2">
    <location>
        <begin position="188"/>
        <end position="219"/>
    </location>
</feature>
<keyword evidence="4" id="KW-1185">Reference proteome</keyword>
<keyword evidence="2" id="KW-0812">Transmembrane</keyword>
<feature type="region of interest" description="Disordered" evidence="1">
    <location>
        <begin position="296"/>
        <end position="321"/>
    </location>
</feature>
<dbReference type="KEGG" id="obg:Verru16b_00479"/>
<dbReference type="RefSeq" id="WP_069960789.1">
    <property type="nucleotide sequence ID" value="NZ_CP016094.1"/>
</dbReference>
<dbReference type="AlphaFoldDB" id="A0A1D8ARC6"/>
<sequence>MRSLRSIGISEEKFQPWLRREILQALKWGAGLLLGGLALAGGLTAVSPSFAGTWTTFNYQLSSVALDQHPVALVRTFAARLRESEYGWAPLGLGAPFNITEARQRLKSDFPEVASVVDGVPQVPRALSLKRANPARYEQRLAEYVARHQRIESVRFTSLYDRDDLFSPPNANVKLGLFATKVFGLLDALLYTLSTIVGGGLPGVLLFGTVLSLSAPALWRSRRPARIWLKLLAWPTLASALIWGAIFFMAVASAMLGGFTPNTSAVTLLATLPLLFTLAKAPLHLAETLVTPAKKWDGIDRRKPRPPEAPPGMTTPPIGGA</sequence>
<accession>A0A1D8ARC6</accession>
<keyword evidence="2" id="KW-1133">Transmembrane helix</keyword>
<gene>
    <name evidence="3" type="ORF">Verru16b_00479</name>
</gene>
<evidence type="ECO:0000256" key="1">
    <source>
        <dbReference type="SAM" id="MobiDB-lite"/>
    </source>
</evidence>
<reference evidence="3 4" key="1">
    <citation type="submission" date="2016-06" db="EMBL/GenBank/DDBJ databases">
        <title>Three novel species with peptidoglycan cell walls form the new genus Lacunisphaera gen. nov. in the family Opitutaceae of the verrucomicrobial subdivision 4.</title>
        <authorList>
            <person name="Rast P."/>
            <person name="Gloeckner I."/>
            <person name="Jogler M."/>
            <person name="Boedeker C."/>
            <person name="Jeske O."/>
            <person name="Wiegand S."/>
            <person name="Reinhardt R."/>
            <person name="Schumann P."/>
            <person name="Rohde M."/>
            <person name="Spring S."/>
            <person name="Gloeckner F.O."/>
            <person name="Jogler C."/>
        </authorList>
    </citation>
    <scope>NUCLEOTIDE SEQUENCE [LARGE SCALE GENOMIC DNA]</scope>
    <source>
        <strain evidence="3 4">IG16b</strain>
    </source>
</reference>
<evidence type="ECO:0000313" key="3">
    <source>
        <dbReference type="EMBL" id="AOS43436.1"/>
    </source>
</evidence>